<evidence type="ECO:0000313" key="3">
    <source>
        <dbReference type="Proteomes" id="UP000187609"/>
    </source>
</evidence>
<reference evidence="2" key="1">
    <citation type="submission" date="2016-11" db="EMBL/GenBank/DDBJ databases">
        <title>The genome of Nicotiana attenuata.</title>
        <authorList>
            <person name="Xu S."/>
            <person name="Brockmoeller T."/>
            <person name="Gaquerel E."/>
            <person name="Navarro A."/>
            <person name="Kuhl H."/>
            <person name="Gase K."/>
            <person name="Ling Z."/>
            <person name="Zhou W."/>
            <person name="Kreitzer C."/>
            <person name="Stanke M."/>
            <person name="Tang H."/>
            <person name="Lyons E."/>
            <person name="Pandey P."/>
            <person name="Pandey S.P."/>
            <person name="Timmermann B."/>
            <person name="Baldwin I.T."/>
        </authorList>
    </citation>
    <scope>NUCLEOTIDE SEQUENCE [LARGE SCALE GENOMIC DNA]</scope>
    <source>
        <strain evidence="2">UT</strain>
    </source>
</reference>
<proteinExistence type="predicted"/>
<feature type="non-terminal residue" evidence="2">
    <location>
        <position position="210"/>
    </location>
</feature>
<gene>
    <name evidence="2" type="ORF">A4A49_62856</name>
</gene>
<evidence type="ECO:0000259" key="1">
    <source>
        <dbReference type="Pfam" id="PF22936"/>
    </source>
</evidence>
<dbReference type="AlphaFoldDB" id="A0A1J6J508"/>
<feature type="non-terminal residue" evidence="2">
    <location>
        <position position="1"/>
    </location>
</feature>
<comment type="caution">
    <text evidence="2">The sequence shown here is derived from an EMBL/GenBank/DDBJ whole genome shotgun (WGS) entry which is preliminary data.</text>
</comment>
<dbReference type="PANTHER" id="PTHR34222:SF89">
    <property type="match status" value="1"/>
</dbReference>
<organism evidence="2 3">
    <name type="scientific">Nicotiana attenuata</name>
    <name type="common">Coyote tobacco</name>
    <dbReference type="NCBI Taxonomy" id="49451"/>
    <lineage>
        <taxon>Eukaryota</taxon>
        <taxon>Viridiplantae</taxon>
        <taxon>Streptophyta</taxon>
        <taxon>Embryophyta</taxon>
        <taxon>Tracheophyta</taxon>
        <taxon>Spermatophyta</taxon>
        <taxon>Magnoliopsida</taxon>
        <taxon>eudicotyledons</taxon>
        <taxon>Gunneridae</taxon>
        <taxon>Pentapetalae</taxon>
        <taxon>asterids</taxon>
        <taxon>lamiids</taxon>
        <taxon>Solanales</taxon>
        <taxon>Solanaceae</taxon>
        <taxon>Nicotianoideae</taxon>
        <taxon>Nicotianeae</taxon>
        <taxon>Nicotiana</taxon>
    </lineage>
</organism>
<dbReference type="Gramene" id="OIT07736">
    <property type="protein sequence ID" value="OIT07736"/>
    <property type="gene ID" value="A4A49_62856"/>
</dbReference>
<dbReference type="InterPro" id="IPR054722">
    <property type="entry name" value="PolX-like_BBD"/>
</dbReference>
<dbReference type="PANTHER" id="PTHR34222">
    <property type="entry name" value="GAG_PRE-INTEGRS DOMAIN-CONTAINING PROTEIN"/>
    <property type="match status" value="1"/>
</dbReference>
<evidence type="ECO:0000313" key="2">
    <source>
        <dbReference type="EMBL" id="OIT07736.1"/>
    </source>
</evidence>
<feature type="domain" description="Retrovirus-related Pol polyprotein from transposon TNT 1-94-like beta-barrel" evidence="1">
    <location>
        <begin position="130"/>
        <end position="203"/>
    </location>
</feature>
<keyword evidence="3" id="KW-1185">Reference proteome</keyword>
<dbReference type="EMBL" id="MJEQ01037183">
    <property type="protein sequence ID" value="OIT07736.1"/>
    <property type="molecule type" value="Genomic_DNA"/>
</dbReference>
<dbReference type="STRING" id="49451.A0A1J6J508"/>
<dbReference type="Pfam" id="PF22936">
    <property type="entry name" value="Pol_BBD"/>
    <property type="match status" value="1"/>
</dbReference>
<protein>
    <recommendedName>
        <fullName evidence="1">Retrovirus-related Pol polyprotein from transposon TNT 1-94-like beta-barrel domain-containing protein</fullName>
    </recommendedName>
</protein>
<accession>A0A1J6J508</accession>
<name>A0A1J6J508_NICAT</name>
<sequence>FCDFCKRPKHTKDKCYKIHGYPQNMKYNNGNRGRKMAANVFDTTDNGATLTDEGGNSQEQGRTMQQLTKEQYGQLLSILESFKSGNNGDNSGNINMTGGAVNFAGMTACNTSVDPSAQSYESFKENADSWILDSGATNHMTYNKASLSNIKTLVYPFLVSLPNGYKVKVTIVGDVILSPQFTLKRVLYVPSFKFNLISVHSLTVQLDCII</sequence>
<dbReference type="Proteomes" id="UP000187609">
    <property type="component" value="Unassembled WGS sequence"/>
</dbReference>